<dbReference type="Pfam" id="PF01322">
    <property type="entry name" value="Cytochrom_C_2"/>
    <property type="match status" value="1"/>
</dbReference>
<feature type="signal peptide" evidence="1">
    <location>
        <begin position="1"/>
        <end position="28"/>
    </location>
</feature>
<dbReference type="Gene3D" id="1.20.120.10">
    <property type="entry name" value="Cytochrome c/b562"/>
    <property type="match status" value="1"/>
</dbReference>
<keyword evidence="1" id="KW-0732">Signal</keyword>
<reference evidence="2 3" key="1">
    <citation type="submission" date="2021-02" db="EMBL/GenBank/DDBJ databases">
        <authorList>
            <person name="Han P."/>
        </authorList>
    </citation>
    <scope>NUCLEOTIDE SEQUENCE [LARGE SCALE GENOMIC DNA]</scope>
    <source>
        <strain evidence="2">Candidatus Nitrospira sp. ZN2</strain>
    </source>
</reference>
<protein>
    <recommendedName>
        <fullName evidence="4">Cytochrome c</fullName>
    </recommendedName>
</protein>
<organism evidence="2 3">
    <name type="scientific">Nitrospira defluvii</name>
    <dbReference type="NCBI Taxonomy" id="330214"/>
    <lineage>
        <taxon>Bacteria</taxon>
        <taxon>Pseudomonadati</taxon>
        <taxon>Nitrospirota</taxon>
        <taxon>Nitrospiria</taxon>
        <taxon>Nitrospirales</taxon>
        <taxon>Nitrospiraceae</taxon>
        <taxon>Nitrospira</taxon>
    </lineage>
</organism>
<comment type="caution">
    <text evidence="2">The sequence shown here is derived from an EMBL/GenBank/DDBJ whole genome shotgun (WGS) entry which is preliminary data.</text>
</comment>
<proteinExistence type="predicted"/>
<sequence>MSRGRMTSKASLSCLVLLFLLASGCAEHQPAPGMSGVTPVHLPDVRTPIPLEADARQEHRAVMLQHLETIQAIVAALADEDYRLAQGLTETHLGFFMHRHAMARQQPENFPPAYHDLAMAHHEAAEKLADVMPTKDLKRILPEFNNVLKACVACHLEYRLRHS</sequence>
<evidence type="ECO:0000313" key="2">
    <source>
        <dbReference type="EMBL" id="CAE6760462.1"/>
    </source>
</evidence>
<gene>
    <name evidence="2" type="ORF">NSPZN2_30618</name>
</gene>
<keyword evidence="3" id="KW-1185">Reference proteome</keyword>
<evidence type="ECO:0000256" key="1">
    <source>
        <dbReference type="SAM" id="SignalP"/>
    </source>
</evidence>
<evidence type="ECO:0008006" key="4">
    <source>
        <dbReference type="Google" id="ProtNLM"/>
    </source>
</evidence>
<dbReference type="Proteomes" id="UP000675880">
    <property type="component" value="Unassembled WGS sequence"/>
</dbReference>
<accession>A0ABM8RM32</accession>
<dbReference type="InterPro" id="IPR002321">
    <property type="entry name" value="Cyt_c_II"/>
</dbReference>
<name>A0ABM8RM32_9BACT</name>
<dbReference type="SUPFAM" id="SSF47175">
    <property type="entry name" value="Cytochromes"/>
    <property type="match status" value="1"/>
</dbReference>
<dbReference type="PROSITE" id="PS51257">
    <property type="entry name" value="PROKAR_LIPOPROTEIN"/>
    <property type="match status" value="1"/>
</dbReference>
<dbReference type="EMBL" id="CAJNBJ010000016">
    <property type="protein sequence ID" value="CAE6760462.1"/>
    <property type="molecule type" value="Genomic_DNA"/>
</dbReference>
<feature type="chain" id="PRO_5046923257" description="Cytochrome c" evidence="1">
    <location>
        <begin position="29"/>
        <end position="163"/>
    </location>
</feature>
<dbReference type="InterPro" id="IPR010980">
    <property type="entry name" value="Cyt_c/b562"/>
</dbReference>
<evidence type="ECO:0000313" key="3">
    <source>
        <dbReference type="Proteomes" id="UP000675880"/>
    </source>
</evidence>
<dbReference type="RefSeq" id="WP_213042756.1">
    <property type="nucleotide sequence ID" value="NZ_CAJNBJ010000016.1"/>
</dbReference>